<accession>A0A087TJT2</accession>
<keyword evidence="3" id="KW-1185">Reference proteome</keyword>
<keyword evidence="1" id="KW-0812">Transmembrane</keyword>
<proteinExistence type="predicted"/>
<feature type="transmembrane region" description="Helical" evidence="1">
    <location>
        <begin position="20"/>
        <end position="41"/>
    </location>
</feature>
<protein>
    <submittedName>
        <fullName evidence="2">Uncharacterized protein</fullName>
    </submittedName>
</protein>
<evidence type="ECO:0000313" key="2">
    <source>
        <dbReference type="EMBL" id="KFM65371.1"/>
    </source>
</evidence>
<dbReference type="Proteomes" id="UP000054359">
    <property type="component" value="Unassembled WGS sequence"/>
</dbReference>
<evidence type="ECO:0000313" key="3">
    <source>
        <dbReference type="Proteomes" id="UP000054359"/>
    </source>
</evidence>
<dbReference type="EMBL" id="KK115530">
    <property type="protein sequence ID" value="KFM65371.1"/>
    <property type="molecule type" value="Genomic_DNA"/>
</dbReference>
<reference evidence="2 3" key="1">
    <citation type="submission" date="2013-11" db="EMBL/GenBank/DDBJ databases">
        <title>Genome sequencing of Stegodyphus mimosarum.</title>
        <authorList>
            <person name="Bechsgaard J."/>
        </authorList>
    </citation>
    <scope>NUCLEOTIDE SEQUENCE [LARGE SCALE GENOMIC DNA]</scope>
</reference>
<keyword evidence="1" id="KW-0472">Membrane</keyword>
<sequence length="63" mass="7436">MPIETARNWSIFHQFYQSALFFFVHIFSIINFRVEVVVVVHGREFTNKCIKCCAAAFWHAVVE</sequence>
<keyword evidence="1" id="KW-1133">Transmembrane helix</keyword>
<name>A0A087TJT2_STEMI</name>
<feature type="non-terminal residue" evidence="2">
    <location>
        <position position="63"/>
    </location>
</feature>
<dbReference type="AlphaFoldDB" id="A0A087TJT2"/>
<gene>
    <name evidence="2" type="ORF">X975_17568</name>
</gene>
<evidence type="ECO:0000256" key="1">
    <source>
        <dbReference type="SAM" id="Phobius"/>
    </source>
</evidence>
<organism evidence="2 3">
    <name type="scientific">Stegodyphus mimosarum</name>
    <name type="common">African social velvet spider</name>
    <dbReference type="NCBI Taxonomy" id="407821"/>
    <lineage>
        <taxon>Eukaryota</taxon>
        <taxon>Metazoa</taxon>
        <taxon>Ecdysozoa</taxon>
        <taxon>Arthropoda</taxon>
        <taxon>Chelicerata</taxon>
        <taxon>Arachnida</taxon>
        <taxon>Araneae</taxon>
        <taxon>Araneomorphae</taxon>
        <taxon>Entelegynae</taxon>
        <taxon>Eresoidea</taxon>
        <taxon>Eresidae</taxon>
        <taxon>Stegodyphus</taxon>
    </lineage>
</organism>